<dbReference type="Proteomes" id="UP000050525">
    <property type="component" value="Unassembled WGS sequence"/>
</dbReference>
<evidence type="ECO:0000313" key="1">
    <source>
        <dbReference type="EMBL" id="KYO40732.1"/>
    </source>
</evidence>
<organism evidence="1 2">
    <name type="scientific">Alligator mississippiensis</name>
    <name type="common">American alligator</name>
    <dbReference type="NCBI Taxonomy" id="8496"/>
    <lineage>
        <taxon>Eukaryota</taxon>
        <taxon>Metazoa</taxon>
        <taxon>Chordata</taxon>
        <taxon>Craniata</taxon>
        <taxon>Vertebrata</taxon>
        <taxon>Euteleostomi</taxon>
        <taxon>Archelosauria</taxon>
        <taxon>Archosauria</taxon>
        <taxon>Crocodylia</taxon>
        <taxon>Alligatoridae</taxon>
        <taxon>Alligatorinae</taxon>
        <taxon>Alligator</taxon>
    </lineage>
</organism>
<name>A0A151NUY9_ALLMI</name>
<evidence type="ECO:0000313" key="2">
    <source>
        <dbReference type="Proteomes" id="UP000050525"/>
    </source>
</evidence>
<gene>
    <name evidence="1" type="ORF">Y1Q_0012230</name>
</gene>
<keyword evidence="2" id="KW-1185">Reference proteome</keyword>
<proteinExistence type="predicted"/>
<comment type="caution">
    <text evidence="1">The sequence shown here is derived from an EMBL/GenBank/DDBJ whole genome shotgun (WGS) entry which is preliminary data.</text>
</comment>
<dbReference type="AlphaFoldDB" id="A0A151NUY9"/>
<dbReference type="EMBL" id="AKHW03001868">
    <property type="protein sequence ID" value="KYO40732.1"/>
    <property type="molecule type" value="Genomic_DNA"/>
</dbReference>
<accession>A0A151NUY9</accession>
<reference evidence="1 2" key="1">
    <citation type="journal article" date="2012" name="Genome Biol.">
        <title>Sequencing three crocodilian genomes to illuminate the evolution of archosaurs and amniotes.</title>
        <authorList>
            <person name="St John J.A."/>
            <person name="Braun E.L."/>
            <person name="Isberg S.R."/>
            <person name="Miles L.G."/>
            <person name="Chong A.Y."/>
            <person name="Gongora J."/>
            <person name="Dalzell P."/>
            <person name="Moran C."/>
            <person name="Bed'hom B."/>
            <person name="Abzhanov A."/>
            <person name="Burgess S.C."/>
            <person name="Cooksey A.M."/>
            <person name="Castoe T.A."/>
            <person name="Crawford N.G."/>
            <person name="Densmore L.D."/>
            <person name="Drew J.C."/>
            <person name="Edwards S.V."/>
            <person name="Faircloth B.C."/>
            <person name="Fujita M.K."/>
            <person name="Greenwold M.J."/>
            <person name="Hoffmann F.G."/>
            <person name="Howard J.M."/>
            <person name="Iguchi T."/>
            <person name="Janes D.E."/>
            <person name="Khan S.Y."/>
            <person name="Kohno S."/>
            <person name="de Koning A.J."/>
            <person name="Lance S.L."/>
            <person name="McCarthy F.M."/>
            <person name="McCormack J.E."/>
            <person name="Merchant M.E."/>
            <person name="Peterson D.G."/>
            <person name="Pollock D.D."/>
            <person name="Pourmand N."/>
            <person name="Raney B.J."/>
            <person name="Roessler K.A."/>
            <person name="Sanford J.R."/>
            <person name="Sawyer R.H."/>
            <person name="Schmidt C.J."/>
            <person name="Triplett E.W."/>
            <person name="Tuberville T.D."/>
            <person name="Venegas-Anaya M."/>
            <person name="Howard J.T."/>
            <person name="Jarvis E.D."/>
            <person name="Guillette L.J.Jr."/>
            <person name="Glenn T.C."/>
            <person name="Green R.E."/>
            <person name="Ray D.A."/>
        </authorList>
    </citation>
    <scope>NUCLEOTIDE SEQUENCE [LARGE SCALE GENOMIC DNA]</scope>
    <source>
        <strain evidence="1">KSC_2009_1</strain>
    </source>
</reference>
<protein>
    <submittedName>
        <fullName evidence="1">Uncharacterized protein</fullName>
    </submittedName>
</protein>
<sequence length="80" mass="8488">MNCYCAKLSQEAEKETDCLCRLFGASRGRVDSSSGSGMVTSSSHFFGSLNPVVANLFCSEDQHWSGTGHTELAASLLGLP</sequence>